<dbReference type="AlphaFoldDB" id="M7NNI6"/>
<dbReference type="Proteomes" id="UP000011958">
    <property type="component" value="Unassembled WGS sequence"/>
</dbReference>
<dbReference type="GO" id="GO:0006890">
    <property type="term" value="P:retrograde vesicle-mediated transport, Golgi to endoplasmic reticulum"/>
    <property type="evidence" value="ECO:0007669"/>
    <property type="project" value="InterPro"/>
</dbReference>
<dbReference type="STRING" id="1069680.M7NNI6"/>
<dbReference type="PROSITE" id="PS51386">
    <property type="entry name" value="RINT1_TIP20"/>
    <property type="match status" value="1"/>
</dbReference>
<dbReference type="GeneID" id="19896658"/>
<dbReference type="EMBL" id="AFWA02000014">
    <property type="protein sequence ID" value="EMR08802.1"/>
    <property type="molecule type" value="Genomic_DNA"/>
</dbReference>
<dbReference type="Pfam" id="PF04437">
    <property type="entry name" value="RINT1_TIP1"/>
    <property type="match status" value="1"/>
</dbReference>
<name>M7NNI6_PNEMU</name>
<comment type="caution">
    <text evidence="1">The sequence shown here is derived from an EMBL/GenBank/DDBJ whole genome shotgun (WGS) entry which is preliminary data.</text>
</comment>
<keyword evidence="2" id="KW-1185">Reference proteome</keyword>
<dbReference type="eggNOG" id="KOG2218">
    <property type="taxonomic scope" value="Eukaryota"/>
</dbReference>
<dbReference type="VEuPathDB" id="FungiDB:PNEG_02971"/>
<dbReference type="InterPro" id="IPR042044">
    <property type="entry name" value="EXOC6PINT-1/Sec15/Tip20_C_dom2"/>
</dbReference>
<gene>
    <name evidence="1" type="ORF">PNEG_02971</name>
</gene>
<dbReference type="InterPro" id="IPR042042">
    <property type="entry name" value="Tip20p_domB"/>
</dbReference>
<dbReference type="PANTHER" id="PTHR13520">
    <property type="entry name" value="RAD50-INTERACTING PROTEIN 1 RINT-1"/>
    <property type="match status" value="1"/>
</dbReference>
<dbReference type="Gene3D" id="1.20.58.1420">
    <property type="entry name" value="Dsl1p vesicle tethering complex, Tip20p subunit, domain B"/>
    <property type="match status" value="1"/>
</dbReference>
<dbReference type="OMA" id="GMTWEVL"/>
<dbReference type="Gene3D" id="1.20.58.670">
    <property type="entry name" value="Dsl1p vesicle tethering complex, Tip20p subunit, domain D"/>
    <property type="match status" value="1"/>
</dbReference>
<dbReference type="GO" id="GO:0006888">
    <property type="term" value="P:endoplasmic reticulum to Golgi vesicle-mediated transport"/>
    <property type="evidence" value="ECO:0007669"/>
    <property type="project" value="InterPro"/>
</dbReference>
<evidence type="ECO:0000313" key="1">
    <source>
        <dbReference type="EMBL" id="EMR08802.1"/>
    </source>
</evidence>
<dbReference type="OrthoDB" id="2189254at2759"/>
<dbReference type="GO" id="GO:0070939">
    <property type="term" value="C:Dsl1/NZR complex"/>
    <property type="evidence" value="ECO:0007669"/>
    <property type="project" value="InterPro"/>
</dbReference>
<reference evidence="2" key="1">
    <citation type="journal article" date="2016" name="Nat. Commun.">
        <title>Genome analysis of three Pneumocystis species reveals adaptation mechanisms to life exclusively in mammalian hosts.</title>
        <authorList>
            <person name="Ma L."/>
            <person name="Chen Z."/>
            <person name="Huang D.W."/>
            <person name="Kutty G."/>
            <person name="Ishihara M."/>
            <person name="Wang H."/>
            <person name="Abouelleil A."/>
            <person name="Bishop L."/>
            <person name="Davey E."/>
            <person name="Deng R."/>
            <person name="Deng X."/>
            <person name="Fan L."/>
            <person name="Fantoni G."/>
            <person name="Fitzgerald M."/>
            <person name="Gogineni E."/>
            <person name="Goldberg J.M."/>
            <person name="Handley G."/>
            <person name="Hu X."/>
            <person name="Huber C."/>
            <person name="Jiao X."/>
            <person name="Jones K."/>
            <person name="Levin J.Z."/>
            <person name="Liu Y."/>
            <person name="Macdonald P."/>
            <person name="Melnikov A."/>
            <person name="Raley C."/>
            <person name="Sassi M."/>
            <person name="Sherman B.T."/>
            <person name="Song X."/>
            <person name="Sykes S."/>
            <person name="Tran B."/>
            <person name="Walsh L."/>
            <person name="Xia Y."/>
            <person name="Yang J."/>
            <person name="Young S."/>
            <person name="Zeng Q."/>
            <person name="Zheng X."/>
            <person name="Stephens R."/>
            <person name="Nusbaum C."/>
            <person name="Birren B.W."/>
            <person name="Azadi P."/>
            <person name="Lempicki R.A."/>
            <person name="Cuomo C.A."/>
            <person name="Kovacs J.A."/>
        </authorList>
    </citation>
    <scope>NUCLEOTIDE SEQUENCE [LARGE SCALE GENOMIC DNA]</scope>
    <source>
        <strain evidence="2">B123</strain>
    </source>
</reference>
<dbReference type="HOGENOM" id="CLU_015529_1_0_1"/>
<protein>
    <recommendedName>
        <fullName evidence="3">RAD50-interacting protein 1</fullName>
    </recommendedName>
</protein>
<dbReference type="InterPro" id="IPR007528">
    <property type="entry name" value="RINT1_Tip20"/>
</dbReference>
<organism evidence="1 2">
    <name type="scientific">Pneumocystis murina (strain B123)</name>
    <name type="common">Mouse pneumocystis pneumonia agent</name>
    <name type="synonym">Pneumocystis carinii f. sp. muris</name>
    <dbReference type="NCBI Taxonomy" id="1069680"/>
    <lineage>
        <taxon>Eukaryota</taxon>
        <taxon>Fungi</taxon>
        <taxon>Dikarya</taxon>
        <taxon>Ascomycota</taxon>
        <taxon>Taphrinomycotina</taxon>
        <taxon>Pneumocystomycetes</taxon>
        <taxon>Pneumocystaceae</taxon>
        <taxon>Pneumocystis</taxon>
    </lineage>
</organism>
<dbReference type="GO" id="GO:0060628">
    <property type="term" value="P:regulation of ER to Golgi vesicle-mediated transport"/>
    <property type="evidence" value="ECO:0007669"/>
    <property type="project" value="TreeGrafter"/>
</dbReference>
<proteinExistence type="predicted"/>
<dbReference type="RefSeq" id="XP_007875017.1">
    <property type="nucleotide sequence ID" value="XM_007876826.1"/>
</dbReference>
<evidence type="ECO:0008006" key="3">
    <source>
        <dbReference type="Google" id="ProtNLM"/>
    </source>
</evidence>
<sequence length="810" mass="95810">MNHTHIPGSWIDSPTGHSKINLFQTKISSMKPYNTVQSQYLEEINKYLKKPEDIKAVDSYIESLEKELNIFKLQEKKETDELIYIKDKMNKNAEKVKIYCEIVKNYLKNTSEPFLWESKEEKIFFDELYTSIKYLKNLEVSKTYLLILIQVEKLSYLIEECIETDKKTALISYHQLIQWNYNLKKSNKNSEKPLVHLEMFIQERLRSSWDIIEIKLCQDFHSHFEEIGWPDKIKKGISPSTESFKRFQSSFQTLLIQHREIIRSLENKDENLECTETNNSDILLPFLIMVRPLNIQFRYHFMEKRKTDRIDKPEWFYTYILDIISSCANFFCIEVQNIINETPEHNRNSLNEFITALLKIVEEKIETSIEYLLMNVHVFSHFVHETIKFDNILRHDFGYFPYKGQWNGMIHIALGNSKNFMTWVESEKKFSIEQFQNIIDVTMSPNTWDLDYDSVGESETKPTNSSLRIKCLIESITEQYRPLKDFNQKSIFFTEIQCHILNSYYERLKSAADAFEVTFSRIIQAVSGNKTDKMIQDVKGLETLCRVYGSCIFIESCLSDWDDDIFFLELWQNLTTKNKTIYEANTNSKNPNSLLEYGQGSLFSKISLLYFNLHERTEKLIIRHLEREIKEKFQPYFKIYTWSSLENPSSSIAMSSPVSMQMVDALKLVNSLLNFLKRAVSHLTFLRIYKQFSLTVENLLWKKIILKNDFSERGGIQFTRDIWEFWATCSKYVEKPEQNMKKIEDATILLSLNSSNENDKKSISTVASIIFDTYKSFEEKKQYLKTIGLKHINIAEARDILQKRIDCWAQ</sequence>
<evidence type="ECO:0000313" key="2">
    <source>
        <dbReference type="Proteomes" id="UP000011958"/>
    </source>
</evidence>
<accession>M7NNI6</accession>
<dbReference type="PANTHER" id="PTHR13520:SF0">
    <property type="entry name" value="RAD50-INTERACTING PROTEIN 1"/>
    <property type="match status" value="1"/>
</dbReference>